<dbReference type="CDD" id="cd06587">
    <property type="entry name" value="VOC"/>
    <property type="match status" value="1"/>
</dbReference>
<sequence>MVMTRIDERPPVWIGHVFMAVTDVRQSAEYMCKLGMREIFQADDISVLELRGGTHLLLRPALDPIVSGTVAPFDLMVDDLEISYEKFEALGLSPSTIQADTFHRSFTLCDPSGCVITVNSSHVSDSPV</sequence>
<dbReference type="PROSITE" id="PS51819">
    <property type="entry name" value="VOC"/>
    <property type="match status" value="1"/>
</dbReference>
<organism evidence="2">
    <name type="scientific">hydrothermal vent metagenome</name>
    <dbReference type="NCBI Taxonomy" id="652676"/>
    <lineage>
        <taxon>unclassified sequences</taxon>
        <taxon>metagenomes</taxon>
        <taxon>ecological metagenomes</taxon>
    </lineage>
</organism>
<dbReference type="Gene3D" id="3.10.180.10">
    <property type="entry name" value="2,3-Dihydroxybiphenyl 1,2-Dioxygenase, domain 1"/>
    <property type="match status" value="1"/>
</dbReference>
<evidence type="ECO:0000259" key="1">
    <source>
        <dbReference type="PROSITE" id="PS51819"/>
    </source>
</evidence>
<accession>A0A160TUG2</accession>
<dbReference type="EMBL" id="CZRL01000098">
    <property type="protein sequence ID" value="CUS53847.1"/>
    <property type="molecule type" value="Genomic_DNA"/>
</dbReference>
<dbReference type="InterPro" id="IPR037523">
    <property type="entry name" value="VOC_core"/>
</dbReference>
<keyword evidence="2" id="KW-0560">Oxidoreductase</keyword>
<evidence type="ECO:0000313" key="2">
    <source>
        <dbReference type="EMBL" id="CUS53847.1"/>
    </source>
</evidence>
<name>A0A160TUG2_9ZZZZ</name>
<reference evidence="2" key="1">
    <citation type="submission" date="2015-10" db="EMBL/GenBank/DDBJ databases">
        <authorList>
            <person name="Gilbert D.G."/>
        </authorList>
    </citation>
    <scope>NUCLEOTIDE SEQUENCE</scope>
</reference>
<gene>
    <name evidence="2" type="ORF">MGWOODY_XGa2914</name>
</gene>
<dbReference type="SUPFAM" id="SSF54593">
    <property type="entry name" value="Glyoxalase/Bleomycin resistance protein/Dihydroxybiphenyl dioxygenase"/>
    <property type="match status" value="1"/>
</dbReference>
<dbReference type="Pfam" id="PF00903">
    <property type="entry name" value="Glyoxalase"/>
    <property type="match status" value="1"/>
</dbReference>
<dbReference type="InterPro" id="IPR029068">
    <property type="entry name" value="Glyas_Bleomycin-R_OHBP_Dase"/>
</dbReference>
<dbReference type="GO" id="GO:0051213">
    <property type="term" value="F:dioxygenase activity"/>
    <property type="evidence" value="ECO:0007669"/>
    <property type="project" value="UniProtKB-KW"/>
</dbReference>
<dbReference type="AlphaFoldDB" id="A0A160TUG2"/>
<keyword evidence="2" id="KW-0223">Dioxygenase</keyword>
<proteinExistence type="predicted"/>
<feature type="domain" description="VOC" evidence="1">
    <location>
        <begin position="13"/>
        <end position="121"/>
    </location>
</feature>
<protein>
    <submittedName>
        <fullName evidence="2">Predicted ring-cleavage extradiol dioxygenase</fullName>
    </submittedName>
</protein>
<dbReference type="InterPro" id="IPR004360">
    <property type="entry name" value="Glyas_Fos-R_dOase_dom"/>
</dbReference>